<evidence type="ECO:0000313" key="4">
    <source>
        <dbReference type="Proteomes" id="UP001149163"/>
    </source>
</evidence>
<dbReference type="OrthoDB" id="4506934at2759"/>
<evidence type="ECO:0008006" key="5">
    <source>
        <dbReference type="Google" id="ProtNLM"/>
    </source>
</evidence>
<dbReference type="RefSeq" id="XP_056543416.1">
    <property type="nucleotide sequence ID" value="XM_056687861.1"/>
</dbReference>
<dbReference type="AlphaFoldDB" id="A0A9W9I5G1"/>
<gene>
    <name evidence="3" type="ORF">N7482_005736</name>
</gene>
<reference evidence="3" key="2">
    <citation type="journal article" date="2023" name="IMA Fungus">
        <title>Comparative genomic study of the Penicillium genus elucidates a diverse pangenome and 15 lateral gene transfer events.</title>
        <authorList>
            <person name="Petersen C."/>
            <person name="Sorensen T."/>
            <person name="Nielsen M.R."/>
            <person name="Sondergaard T.E."/>
            <person name="Sorensen J.L."/>
            <person name="Fitzpatrick D.A."/>
            <person name="Frisvad J.C."/>
            <person name="Nielsen K.L."/>
        </authorList>
    </citation>
    <scope>NUCLEOTIDE SEQUENCE</scope>
    <source>
        <strain evidence="3">IBT 26290</strain>
    </source>
</reference>
<proteinExistence type="predicted"/>
<dbReference type="Proteomes" id="UP001149163">
    <property type="component" value="Unassembled WGS sequence"/>
</dbReference>
<keyword evidence="4" id="KW-1185">Reference proteome</keyword>
<protein>
    <recommendedName>
        <fullName evidence="5">Transmembrane protein</fullName>
    </recommendedName>
</protein>
<feature type="region of interest" description="Disordered" evidence="1">
    <location>
        <begin position="40"/>
        <end position="68"/>
    </location>
</feature>
<evidence type="ECO:0000256" key="1">
    <source>
        <dbReference type="SAM" id="MobiDB-lite"/>
    </source>
</evidence>
<keyword evidence="2" id="KW-1133">Transmembrane helix</keyword>
<keyword evidence="2" id="KW-0472">Membrane</keyword>
<dbReference type="GeneID" id="81427037"/>
<evidence type="ECO:0000313" key="3">
    <source>
        <dbReference type="EMBL" id="KAJ5166955.1"/>
    </source>
</evidence>
<accession>A0A9W9I5G1</accession>
<name>A0A9W9I5G1_9EURO</name>
<sequence length="117" mass="13225">MGASTTDEVAPAYEEVFRQPSTRPAGYTRVAFDDAEELDLERDSHQHDASLSAELGQPNTDGKPHTHCEECDRQLDRRERRKSKEHCCTMLARTFMSITLFLVIFGIVAVLSTTRSH</sequence>
<comment type="caution">
    <text evidence="3">The sequence shown here is derived from an EMBL/GenBank/DDBJ whole genome shotgun (WGS) entry which is preliminary data.</text>
</comment>
<keyword evidence="2" id="KW-0812">Transmembrane</keyword>
<organism evidence="3 4">
    <name type="scientific">Penicillium canariense</name>
    <dbReference type="NCBI Taxonomy" id="189055"/>
    <lineage>
        <taxon>Eukaryota</taxon>
        <taxon>Fungi</taxon>
        <taxon>Dikarya</taxon>
        <taxon>Ascomycota</taxon>
        <taxon>Pezizomycotina</taxon>
        <taxon>Eurotiomycetes</taxon>
        <taxon>Eurotiomycetidae</taxon>
        <taxon>Eurotiales</taxon>
        <taxon>Aspergillaceae</taxon>
        <taxon>Penicillium</taxon>
    </lineage>
</organism>
<evidence type="ECO:0000256" key="2">
    <source>
        <dbReference type="SAM" id="Phobius"/>
    </source>
</evidence>
<feature type="transmembrane region" description="Helical" evidence="2">
    <location>
        <begin position="90"/>
        <end position="111"/>
    </location>
</feature>
<dbReference type="EMBL" id="JAPQKN010000003">
    <property type="protein sequence ID" value="KAJ5166955.1"/>
    <property type="molecule type" value="Genomic_DNA"/>
</dbReference>
<reference evidence="3" key="1">
    <citation type="submission" date="2022-11" db="EMBL/GenBank/DDBJ databases">
        <authorList>
            <person name="Petersen C."/>
        </authorList>
    </citation>
    <scope>NUCLEOTIDE SEQUENCE</scope>
    <source>
        <strain evidence="3">IBT 26290</strain>
    </source>
</reference>